<keyword evidence="14" id="KW-1185">Reference proteome</keyword>
<comment type="similarity">
    <text evidence="1">Belongs to the disease resistance NB-LRR family.</text>
</comment>
<evidence type="ECO:0000256" key="3">
    <source>
        <dbReference type="ARBA" id="ARBA00022737"/>
    </source>
</evidence>
<evidence type="ECO:0000256" key="1">
    <source>
        <dbReference type="ARBA" id="ARBA00008894"/>
    </source>
</evidence>
<dbReference type="InterPro" id="IPR032675">
    <property type="entry name" value="LRR_dom_sf"/>
</dbReference>
<dbReference type="InterPro" id="IPR042197">
    <property type="entry name" value="Apaf_helical"/>
</dbReference>
<dbReference type="EMBL" id="CM029053">
    <property type="protein sequence ID" value="KAG2546785.1"/>
    <property type="molecule type" value="Genomic_DNA"/>
</dbReference>
<evidence type="ECO:0000313" key="14">
    <source>
        <dbReference type="Proteomes" id="UP000823388"/>
    </source>
</evidence>
<dbReference type="InterPro" id="IPR055414">
    <property type="entry name" value="LRR_R13L4/SHOC2-like"/>
</dbReference>
<dbReference type="GO" id="GO:0005524">
    <property type="term" value="F:ATP binding"/>
    <property type="evidence" value="ECO:0007669"/>
    <property type="project" value="UniProtKB-KW"/>
</dbReference>
<dbReference type="Pfam" id="PF23598">
    <property type="entry name" value="LRR_14"/>
    <property type="match status" value="1"/>
</dbReference>
<dbReference type="PANTHER" id="PTHR36766">
    <property type="entry name" value="PLANT BROAD-SPECTRUM MILDEW RESISTANCE PROTEIN RPW8"/>
    <property type="match status" value="1"/>
</dbReference>
<dbReference type="Gene3D" id="1.20.5.4130">
    <property type="match status" value="1"/>
</dbReference>
<comment type="caution">
    <text evidence="13">The sequence shown here is derived from an EMBL/GenBank/DDBJ whole genome shotgun (WGS) entry which is preliminary data.</text>
</comment>
<sequence>MAALLDELASKLVGILAGMVKKKVEMLLGVPGEMTKLETTLRDLSRILADAERRRIRDRDSATEGWVKELKDAMYDADDVLDLCQLMDGGDDPSTPISAPKNSSRWCCEIPKMFFCFRNPVVAHEIGRKIQAINQQLEDLARRSSRFGFITQAINSSGDAINNTSNFSSSNTGSVFIQSDVVGEKIEEDKKKIVDMLIKKKDASVGSKGNNNDVVVAVAITGTGGIGKTTLAQMIFDDTRVKENFEERIWLSVNQDVNEINVLQTLLAYFGSKHEGCAGNKNLLEVTLVDTIRQKKKFLLVMDDVWSEKVWYGLLRAPLSHGAPGSQVLVTTRNAGVALGMKAQHLHRVDKLQPEDAWILLKNQVVVNESDDEAYVDGLKGIGMEIVERCDCLPLAIKVLGGLLRRKSRTRDAWLHISSHDMWLTTEINKDINKSVYLSYEDLPSHLKQCFVYCSLFPKDQLIRMGDIVQLWIAESHIRNKIGSNTLEGLGEEYYNELISRNLLEPDKDTYGQEACSMHDVVRSFAQYIMKDEGALIGEGQDVNRILSAPKLRHLSISNRAIGLDTLRKQASLRTLMLFGNITVELKDLLNNMSSLRVLYLDGVNLVELPDSISHLKHLRCLCLSGTSISTIPRGIGNLKFLEALDLFGCTNISQLPNSILELQKLRSLNFSDTAITSVPRGFGKLEELVRLLGFPTHSDDSADGWCSLQELGPLSKLKILVISVLEKAPSGSMAAKAMLSSKYHLIDLDLRFTSRLGENGEVEDDISEEEHERIEDVLANLCPPTRIETLEIIGYFARGLPQWMRTMSAFESLRRLALDDYACCTQLPIGLGQLPFLDYFYVDRAPSVQCVRHDFLHPSFGGETDGQEEAPALTGTQNKRRQTHHISRGAGVAFPKLVTLGFEGMLGWTEWEWEQHVPAMPALEELTIRNCQLQRLPAGLAQHAHLLRELDLSNIQHLVSMENFPSLVKLWSYENPCLERISNNPSLQWIHISNCRALKELDGLPFLRSLEWWDLDAEALPEYLREAKLNKLRVDCSPRLLNLMSLQDDSAEWEKIRHVQQVKAYGKRYTQDSVDRHIFYTKEPCSFEAVMGEPTDED</sequence>
<keyword evidence="6" id="KW-0067">ATP-binding</keyword>
<organism evidence="13 14">
    <name type="scientific">Panicum virgatum</name>
    <name type="common">Blackwell switchgrass</name>
    <dbReference type="NCBI Taxonomy" id="38727"/>
    <lineage>
        <taxon>Eukaryota</taxon>
        <taxon>Viridiplantae</taxon>
        <taxon>Streptophyta</taxon>
        <taxon>Embryophyta</taxon>
        <taxon>Tracheophyta</taxon>
        <taxon>Spermatophyta</taxon>
        <taxon>Magnoliopsida</taxon>
        <taxon>Liliopsida</taxon>
        <taxon>Poales</taxon>
        <taxon>Poaceae</taxon>
        <taxon>PACMAD clade</taxon>
        <taxon>Panicoideae</taxon>
        <taxon>Panicodae</taxon>
        <taxon>Paniceae</taxon>
        <taxon>Panicinae</taxon>
        <taxon>Panicum</taxon>
        <taxon>Panicum sect. Hiantes</taxon>
    </lineage>
</organism>
<dbReference type="InterPro" id="IPR027417">
    <property type="entry name" value="P-loop_NTPase"/>
</dbReference>
<feature type="domain" description="Disease resistance protein winged helix" evidence="11">
    <location>
        <begin position="456"/>
        <end position="526"/>
    </location>
</feature>
<dbReference type="SMART" id="SM00369">
    <property type="entry name" value="LRR_TYP"/>
    <property type="match status" value="4"/>
</dbReference>
<feature type="region of interest" description="Disordered" evidence="8">
    <location>
        <begin position="862"/>
        <end position="885"/>
    </location>
</feature>
<evidence type="ECO:0000256" key="4">
    <source>
        <dbReference type="ARBA" id="ARBA00022741"/>
    </source>
</evidence>
<dbReference type="Proteomes" id="UP000823388">
    <property type="component" value="Chromosome 9K"/>
</dbReference>
<dbReference type="AlphaFoldDB" id="A0A8T0ND49"/>
<dbReference type="FunFam" id="1.10.10.10:FF:000322">
    <property type="entry name" value="Probable disease resistance protein At1g63360"/>
    <property type="match status" value="1"/>
</dbReference>
<name>A0A8T0ND49_PANVG</name>
<dbReference type="InterPro" id="IPR058922">
    <property type="entry name" value="WHD_DRP"/>
</dbReference>
<dbReference type="InterPro" id="IPR002182">
    <property type="entry name" value="NB-ARC"/>
</dbReference>
<dbReference type="Pfam" id="PF00931">
    <property type="entry name" value="NB-ARC"/>
    <property type="match status" value="1"/>
</dbReference>
<feature type="domain" description="Disease resistance R13L4/SHOC-2-like LRR" evidence="12">
    <location>
        <begin position="573"/>
        <end position="962"/>
    </location>
</feature>
<evidence type="ECO:0000256" key="6">
    <source>
        <dbReference type="ARBA" id="ARBA00022840"/>
    </source>
</evidence>
<evidence type="ECO:0000259" key="10">
    <source>
        <dbReference type="Pfam" id="PF18052"/>
    </source>
</evidence>
<dbReference type="Gene3D" id="3.80.10.10">
    <property type="entry name" value="Ribonuclease Inhibitor"/>
    <property type="match status" value="2"/>
</dbReference>
<keyword evidence="7" id="KW-0175">Coiled coil</keyword>
<reference evidence="13" key="1">
    <citation type="submission" date="2020-05" db="EMBL/GenBank/DDBJ databases">
        <title>WGS assembly of Panicum virgatum.</title>
        <authorList>
            <person name="Lovell J.T."/>
            <person name="Jenkins J."/>
            <person name="Shu S."/>
            <person name="Juenger T.E."/>
            <person name="Schmutz J."/>
        </authorList>
    </citation>
    <scope>NUCLEOTIDE SEQUENCE</scope>
    <source>
        <strain evidence="13">AP13</strain>
    </source>
</reference>
<dbReference type="SUPFAM" id="SSF52058">
    <property type="entry name" value="L domain-like"/>
    <property type="match status" value="1"/>
</dbReference>
<dbReference type="Gene3D" id="3.40.50.300">
    <property type="entry name" value="P-loop containing nucleotide triphosphate hydrolases"/>
    <property type="match status" value="1"/>
</dbReference>
<evidence type="ECO:0000256" key="2">
    <source>
        <dbReference type="ARBA" id="ARBA00022614"/>
    </source>
</evidence>
<dbReference type="InterPro" id="IPR003591">
    <property type="entry name" value="Leu-rich_rpt_typical-subtyp"/>
</dbReference>
<dbReference type="Gene3D" id="1.10.10.10">
    <property type="entry name" value="Winged helix-like DNA-binding domain superfamily/Winged helix DNA-binding domain"/>
    <property type="match status" value="1"/>
</dbReference>
<dbReference type="GO" id="GO:0043531">
    <property type="term" value="F:ADP binding"/>
    <property type="evidence" value="ECO:0007669"/>
    <property type="project" value="InterPro"/>
</dbReference>
<dbReference type="Pfam" id="PF18052">
    <property type="entry name" value="Rx_N"/>
    <property type="match status" value="1"/>
</dbReference>
<dbReference type="PANTHER" id="PTHR36766:SF36">
    <property type="entry name" value="AAA+ ATPASE DOMAIN-CONTAINING PROTEIN"/>
    <property type="match status" value="1"/>
</dbReference>
<dbReference type="GO" id="GO:0042742">
    <property type="term" value="P:defense response to bacterium"/>
    <property type="evidence" value="ECO:0007669"/>
    <property type="project" value="UniProtKB-ARBA"/>
</dbReference>
<evidence type="ECO:0000256" key="7">
    <source>
        <dbReference type="ARBA" id="ARBA00023054"/>
    </source>
</evidence>
<dbReference type="PRINTS" id="PR00364">
    <property type="entry name" value="DISEASERSIST"/>
</dbReference>
<keyword evidence="4" id="KW-0547">Nucleotide-binding</keyword>
<keyword evidence="5" id="KW-0611">Plant defense</keyword>
<dbReference type="GO" id="GO:0002758">
    <property type="term" value="P:innate immune response-activating signaling pathway"/>
    <property type="evidence" value="ECO:0007669"/>
    <property type="project" value="UniProtKB-ARBA"/>
</dbReference>
<dbReference type="InterPro" id="IPR036388">
    <property type="entry name" value="WH-like_DNA-bd_sf"/>
</dbReference>
<keyword evidence="2" id="KW-0433">Leucine-rich repeat</keyword>
<dbReference type="GO" id="GO:0009626">
    <property type="term" value="P:plant-type hypersensitive response"/>
    <property type="evidence" value="ECO:0007669"/>
    <property type="project" value="UniProtKB-ARBA"/>
</dbReference>
<accession>A0A8T0ND49</accession>
<protein>
    <submittedName>
        <fullName evidence="13">Uncharacterized protein</fullName>
    </submittedName>
</protein>
<gene>
    <name evidence="13" type="ORF">PVAP13_9KG045300</name>
</gene>
<evidence type="ECO:0000259" key="9">
    <source>
        <dbReference type="Pfam" id="PF00931"/>
    </source>
</evidence>
<evidence type="ECO:0000313" key="13">
    <source>
        <dbReference type="EMBL" id="KAG2546785.1"/>
    </source>
</evidence>
<evidence type="ECO:0000256" key="5">
    <source>
        <dbReference type="ARBA" id="ARBA00022821"/>
    </source>
</evidence>
<evidence type="ECO:0000259" key="12">
    <source>
        <dbReference type="Pfam" id="PF23598"/>
    </source>
</evidence>
<feature type="domain" description="Disease resistance N-terminal" evidence="10">
    <location>
        <begin position="10"/>
        <end position="89"/>
    </location>
</feature>
<feature type="domain" description="NB-ARC" evidence="9">
    <location>
        <begin position="213"/>
        <end position="369"/>
    </location>
</feature>
<keyword evidence="3" id="KW-0677">Repeat</keyword>
<evidence type="ECO:0000256" key="8">
    <source>
        <dbReference type="SAM" id="MobiDB-lite"/>
    </source>
</evidence>
<dbReference type="InterPro" id="IPR041118">
    <property type="entry name" value="Rx_N"/>
</dbReference>
<dbReference type="Pfam" id="PF23559">
    <property type="entry name" value="WHD_DRP"/>
    <property type="match status" value="1"/>
</dbReference>
<proteinExistence type="inferred from homology"/>
<dbReference type="SUPFAM" id="SSF52540">
    <property type="entry name" value="P-loop containing nucleoside triphosphate hydrolases"/>
    <property type="match status" value="1"/>
</dbReference>
<evidence type="ECO:0000259" key="11">
    <source>
        <dbReference type="Pfam" id="PF23559"/>
    </source>
</evidence>
<dbReference type="Gene3D" id="1.10.8.430">
    <property type="entry name" value="Helical domain of apoptotic protease-activating factors"/>
    <property type="match status" value="1"/>
</dbReference>